<dbReference type="Proteomes" id="UP000765509">
    <property type="component" value="Unassembled WGS sequence"/>
</dbReference>
<gene>
    <name evidence="2" type="ORF">O181_018654</name>
</gene>
<comment type="caution">
    <text evidence="2">The sequence shown here is derived from an EMBL/GenBank/DDBJ whole genome shotgun (WGS) entry which is preliminary data.</text>
</comment>
<accession>A0A9Q3C831</accession>
<sequence length="170" mass="19190">MSKKGDDTKEANNVSLHESYSAPSEEEELTDKLSVEKINFPFEVKTLHAHLPQYSDEFMYHINVQDAKMQKAKPARDKGYTAESSCITNIVINNKEAKIPLDSGAFCTCVEKEYLDKSYTNWQDQLMPIGGMKCSSSSQNMHPLGILEAAMIIPHPSGSMRLKINFFCYQ</sequence>
<name>A0A9Q3C831_9BASI</name>
<evidence type="ECO:0000313" key="2">
    <source>
        <dbReference type="EMBL" id="MBW0478939.1"/>
    </source>
</evidence>
<keyword evidence="3" id="KW-1185">Reference proteome</keyword>
<protein>
    <submittedName>
        <fullName evidence="2">Uncharacterized protein</fullName>
    </submittedName>
</protein>
<evidence type="ECO:0000256" key="1">
    <source>
        <dbReference type="SAM" id="MobiDB-lite"/>
    </source>
</evidence>
<proteinExistence type="predicted"/>
<feature type="region of interest" description="Disordered" evidence="1">
    <location>
        <begin position="1"/>
        <end position="28"/>
    </location>
</feature>
<evidence type="ECO:0000313" key="3">
    <source>
        <dbReference type="Proteomes" id="UP000765509"/>
    </source>
</evidence>
<feature type="compositionally biased region" description="Basic and acidic residues" evidence="1">
    <location>
        <begin position="1"/>
        <end position="10"/>
    </location>
</feature>
<dbReference type="EMBL" id="AVOT02005387">
    <property type="protein sequence ID" value="MBW0478939.1"/>
    <property type="molecule type" value="Genomic_DNA"/>
</dbReference>
<reference evidence="2" key="1">
    <citation type="submission" date="2021-03" db="EMBL/GenBank/DDBJ databases">
        <title>Draft genome sequence of rust myrtle Austropuccinia psidii MF-1, a brazilian biotype.</title>
        <authorList>
            <person name="Quecine M.C."/>
            <person name="Pachon D.M.R."/>
            <person name="Bonatelli M.L."/>
            <person name="Correr F.H."/>
            <person name="Franceschini L.M."/>
            <person name="Leite T.F."/>
            <person name="Margarido G.R.A."/>
            <person name="Almeida C.A."/>
            <person name="Ferrarezi J.A."/>
            <person name="Labate C.A."/>
        </authorList>
    </citation>
    <scope>NUCLEOTIDE SEQUENCE</scope>
    <source>
        <strain evidence="2">MF-1</strain>
    </source>
</reference>
<dbReference type="AlphaFoldDB" id="A0A9Q3C831"/>
<feature type="compositionally biased region" description="Polar residues" evidence="1">
    <location>
        <begin position="11"/>
        <end position="22"/>
    </location>
</feature>
<organism evidence="2 3">
    <name type="scientific">Austropuccinia psidii MF-1</name>
    <dbReference type="NCBI Taxonomy" id="1389203"/>
    <lineage>
        <taxon>Eukaryota</taxon>
        <taxon>Fungi</taxon>
        <taxon>Dikarya</taxon>
        <taxon>Basidiomycota</taxon>
        <taxon>Pucciniomycotina</taxon>
        <taxon>Pucciniomycetes</taxon>
        <taxon>Pucciniales</taxon>
        <taxon>Sphaerophragmiaceae</taxon>
        <taxon>Austropuccinia</taxon>
    </lineage>
</organism>